<evidence type="ECO:0000259" key="4">
    <source>
        <dbReference type="PROSITE" id="PS50932"/>
    </source>
</evidence>
<protein>
    <submittedName>
        <fullName evidence="5">LacI family transcriptional regulator</fullName>
    </submittedName>
</protein>
<dbReference type="SMART" id="SM00354">
    <property type="entry name" value="HTH_LACI"/>
    <property type="match status" value="1"/>
</dbReference>
<dbReference type="GO" id="GO:0030246">
    <property type="term" value="F:carbohydrate binding"/>
    <property type="evidence" value="ECO:0007669"/>
    <property type="project" value="UniProtKB-ARBA"/>
</dbReference>
<accession>A0A174DUK0</accession>
<feature type="domain" description="HTH lacI-type" evidence="4">
    <location>
        <begin position="1"/>
        <end position="35"/>
    </location>
</feature>
<evidence type="ECO:0000313" key="6">
    <source>
        <dbReference type="EMBL" id="SQB04221.1"/>
    </source>
</evidence>
<dbReference type="CDD" id="cd01392">
    <property type="entry name" value="HTH_LacI"/>
    <property type="match status" value="1"/>
</dbReference>
<dbReference type="PANTHER" id="PTHR46847">
    <property type="entry name" value="D-ALLOSE-BINDING PERIPLASMIC PROTEIN-RELATED"/>
    <property type="match status" value="1"/>
</dbReference>
<keyword evidence="8" id="KW-1185">Reference proteome</keyword>
<sequence>MNNKEGVSKAVRQEILNVASELGYTTNYVASALKRRQVNLAVVLPEAEDGGKYYFRYVWKGCRAAESEVSGYNLNVMDFTFPVSDSKGSEEQVSILKKLYDEWGDRLDGLLTMPNINSPQMQCLLSQFSGRGVSVALIDNDFKDCGRLCCIAPNDTYTGRLAAELMNLVLQGKKGTILIAEGDERSLSHKLNSEGFRTYFQEKNLDISVISVPNLNNTEANRVQMLKYLRENTDVIGTYSTRARNTIPMCEALIQFERFNDIFAVGSDLFPESAQMLYDGVLKAIVYKNPYQKGYLGFKTLFEYLIKGEKPKNEAISVQISIILQNNIQFFKEFI</sequence>
<comment type="similarity">
    <text evidence="2">Belongs to the bacterial solute-binding protein 2 family.</text>
</comment>
<dbReference type="InterPro" id="IPR010982">
    <property type="entry name" value="Lambda_DNA-bd_dom_sf"/>
</dbReference>
<dbReference type="EMBL" id="UAVW01000001">
    <property type="protein sequence ID" value="SQB04221.1"/>
    <property type="molecule type" value="Genomic_DNA"/>
</dbReference>
<evidence type="ECO:0000313" key="7">
    <source>
        <dbReference type="Proteomes" id="UP000095512"/>
    </source>
</evidence>
<dbReference type="AlphaFoldDB" id="A0A174DUK0"/>
<dbReference type="GO" id="GO:0003677">
    <property type="term" value="F:DNA binding"/>
    <property type="evidence" value="ECO:0007669"/>
    <property type="project" value="InterPro"/>
</dbReference>
<evidence type="ECO:0000256" key="1">
    <source>
        <dbReference type="ARBA" id="ARBA00004196"/>
    </source>
</evidence>
<evidence type="ECO:0000313" key="5">
    <source>
        <dbReference type="EMBL" id="CUO27745.1"/>
    </source>
</evidence>
<dbReference type="SUPFAM" id="SSF53822">
    <property type="entry name" value="Periplasmic binding protein-like I"/>
    <property type="match status" value="1"/>
</dbReference>
<dbReference type="EMBL" id="CZAB01000004">
    <property type="protein sequence ID" value="CUO27745.1"/>
    <property type="molecule type" value="Genomic_DNA"/>
</dbReference>
<dbReference type="Proteomes" id="UP000095512">
    <property type="component" value="Unassembled WGS sequence"/>
</dbReference>
<dbReference type="GO" id="GO:0030313">
    <property type="term" value="C:cell envelope"/>
    <property type="evidence" value="ECO:0007669"/>
    <property type="project" value="UniProtKB-SubCell"/>
</dbReference>
<dbReference type="InterPro" id="IPR000843">
    <property type="entry name" value="HTH_LacI"/>
</dbReference>
<reference evidence="5 7" key="1">
    <citation type="submission" date="2015-09" db="EMBL/GenBank/DDBJ databases">
        <authorList>
            <consortium name="Pathogen Informatics"/>
        </authorList>
    </citation>
    <scope>NUCLEOTIDE SEQUENCE [LARGE SCALE GENOMIC DNA]</scope>
    <source>
        <strain evidence="5 7">2789STDY5834865</strain>
    </source>
</reference>
<dbReference type="InterPro" id="IPR025997">
    <property type="entry name" value="SBP_2_dom"/>
</dbReference>
<dbReference type="PANTHER" id="PTHR46847:SF1">
    <property type="entry name" value="D-ALLOSE-BINDING PERIPLASMIC PROTEIN-RELATED"/>
    <property type="match status" value="1"/>
</dbReference>
<evidence type="ECO:0000313" key="8">
    <source>
        <dbReference type="Proteomes" id="UP000251853"/>
    </source>
</evidence>
<name>A0A174DUK0_9FIRM</name>
<proteinExistence type="inferred from homology"/>
<dbReference type="InterPro" id="IPR028082">
    <property type="entry name" value="Peripla_BP_I"/>
</dbReference>
<organism evidence="5 7">
    <name type="scientific">Enterocloster clostridioformis</name>
    <dbReference type="NCBI Taxonomy" id="1531"/>
    <lineage>
        <taxon>Bacteria</taxon>
        <taxon>Bacillati</taxon>
        <taxon>Bacillota</taxon>
        <taxon>Clostridia</taxon>
        <taxon>Lachnospirales</taxon>
        <taxon>Lachnospiraceae</taxon>
        <taxon>Enterocloster</taxon>
    </lineage>
</organism>
<evidence type="ECO:0000256" key="2">
    <source>
        <dbReference type="ARBA" id="ARBA00007639"/>
    </source>
</evidence>
<dbReference type="Gene3D" id="3.40.50.2300">
    <property type="match status" value="2"/>
</dbReference>
<evidence type="ECO:0000256" key="3">
    <source>
        <dbReference type="ARBA" id="ARBA00022729"/>
    </source>
</evidence>
<reference evidence="6 8" key="2">
    <citation type="submission" date="2018-06" db="EMBL/GenBank/DDBJ databases">
        <authorList>
            <consortium name="Pathogen Informatics"/>
            <person name="Doyle S."/>
        </authorList>
    </citation>
    <scope>NUCLEOTIDE SEQUENCE [LARGE SCALE GENOMIC DNA]</scope>
    <source>
        <strain evidence="6 8">NCTC11224</strain>
    </source>
</reference>
<comment type="subcellular location">
    <subcellularLocation>
        <location evidence="1">Cell envelope</location>
    </subcellularLocation>
</comment>
<dbReference type="PROSITE" id="PS50932">
    <property type="entry name" value="HTH_LACI_2"/>
    <property type="match status" value="1"/>
</dbReference>
<dbReference type="Pfam" id="PF13407">
    <property type="entry name" value="Peripla_BP_4"/>
    <property type="match status" value="1"/>
</dbReference>
<keyword evidence="3" id="KW-0732">Signal</keyword>
<gene>
    <name evidence="5" type="ORF">ERS852480_00777</name>
    <name evidence="6" type="ORF">NCTC11224_00629</name>
</gene>
<dbReference type="Proteomes" id="UP000251853">
    <property type="component" value="Unassembled WGS sequence"/>
</dbReference>
<dbReference type="Gene3D" id="1.10.260.40">
    <property type="entry name" value="lambda repressor-like DNA-binding domains"/>
    <property type="match status" value="1"/>
</dbReference>
<dbReference type="GO" id="GO:0006355">
    <property type="term" value="P:regulation of DNA-templated transcription"/>
    <property type="evidence" value="ECO:0007669"/>
    <property type="project" value="InterPro"/>
</dbReference>